<dbReference type="SUPFAM" id="SSF55347">
    <property type="entry name" value="Glyceraldehyde-3-phosphate dehydrogenase-like, C-terminal domain"/>
    <property type="match status" value="1"/>
</dbReference>
<dbReference type="EC" id="5.5.1.4" evidence="4"/>
<dbReference type="InterPro" id="IPR013021">
    <property type="entry name" value="Myo-inos-1-P_Synthase_GAPDH"/>
</dbReference>
<dbReference type="PIRSF" id="PIRSF015578">
    <property type="entry name" value="Myoinos-ppht_syn"/>
    <property type="match status" value="1"/>
</dbReference>
<name>A0A6J4QZX8_9ACTN</name>
<organism evidence="4">
    <name type="scientific">uncultured Rubrobacteraceae bacterium</name>
    <dbReference type="NCBI Taxonomy" id="349277"/>
    <lineage>
        <taxon>Bacteria</taxon>
        <taxon>Bacillati</taxon>
        <taxon>Actinomycetota</taxon>
        <taxon>Rubrobacteria</taxon>
        <taxon>Rubrobacterales</taxon>
        <taxon>Rubrobacteraceae</taxon>
        <taxon>environmental samples</taxon>
    </lineage>
</organism>
<dbReference type="Pfam" id="PF01658">
    <property type="entry name" value="Inos-1-P_synth"/>
    <property type="match status" value="1"/>
</dbReference>
<evidence type="ECO:0000313" key="4">
    <source>
        <dbReference type="EMBL" id="CAA9457281.1"/>
    </source>
</evidence>
<dbReference type="EMBL" id="CADCVI010000021">
    <property type="protein sequence ID" value="CAA9457281.1"/>
    <property type="molecule type" value="Genomic_DNA"/>
</dbReference>
<dbReference type="GO" id="GO:0008654">
    <property type="term" value="P:phospholipid biosynthetic process"/>
    <property type="evidence" value="ECO:0007669"/>
    <property type="project" value="InterPro"/>
</dbReference>
<feature type="region of interest" description="Disordered" evidence="2">
    <location>
        <begin position="389"/>
        <end position="416"/>
    </location>
</feature>
<comment type="similarity">
    <text evidence="1">Belongs to the myo-inositol 1-phosphate synthase family.</text>
</comment>
<feature type="compositionally biased region" description="Low complexity" evidence="2">
    <location>
        <begin position="394"/>
        <end position="416"/>
    </location>
</feature>
<dbReference type="GO" id="GO:0006021">
    <property type="term" value="P:inositol biosynthetic process"/>
    <property type="evidence" value="ECO:0007669"/>
    <property type="project" value="InterPro"/>
</dbReference>
<accession>A0A6J4QZX8</accession>
<dbReference type="Gene3D" id="3.40.50.720">
    <property type="entry name" value="NAD(P)-binding Rossmann-like Domain"/>
    <property type="match status" value="1"/>
</dbReference>
<protein>
    <submittedName>
        <fullName evidence="4">Inositol-1-phosphate synthase</fullName>
        <ecNumber evidence="4">5.5.1.4</ecNumber>
    </submittedName>
</protein>
<reference evidence="4" key="1">
    <citation type="submission" date="2020-02" db="EMBL/GenBank/DDBJ databases">
        <authorList>
            <person name="Meier V. D."/>
        </authorList>
    </citation>
    <scope>NUCLEOTIDE SEQUENCE</scope>
    <source>
        <strain evidence="4">AVDCRST_MAG25</strain>
    </source>
</reference>
<dbReference type="PANTHER" id="PTHR11510">
    <property type="entry name" value="MYO-INOSITOL-1 PHOSPHATE SYNTHASE"/>
    <property type="match status" value="1"/>
</dbReference>
<dbReference type="InterPro" id="IPR002587">
    <property type="entry name" value="Myo-inos-1-P_Synthase"/>
</dbReference>
<evidence type="ECO:0000259" key="3">
    <source>
        <dbReference type="Pfam" id="PF01658"/>
    </source>
</evidence>
<dbReference type="AlphaFoldDB" id="A0A6J4QZX8"/>
<gene>
    <name evidence="4" type="ORF">AVDCRST_MAG25-295</name>
</gene>
<dbReference type="GO" id="GO:0004512">
    <property type="term" value="F:inositol-3-phosphate synthase activity"/>
    <property type="evidence" value="ECO:0007669"/>
    <property type="project" value="UniProtKB-EC"/>
</dbReference>
<evidence type="ECO:0000256" key="1">
    <source>
        <dbReference type="ARBA" id="ARBA00010813"/>
    </source>
</evidence>
<dbReference type="InterPro" id="IPR036291">
    <property type="entry name" value="NAD(P)-bd_dom_sf"/>
</dbReference>
<proteinExistence type="inferred from homology"/>
<feature type="domain" description="Myo-inositol-1-phosphate synthase GAPDH-like" evidence="3">
    <location>
        <begin position="222"/>
        <end position="327"/>
    </location>
</feature>
<sequence length="416" mass="43807">MAVVGLGGAVATTAVAGIELIKHGMIEKDGLPLAAMDEDLVKDLAPYEGIVFGGWDLSGDDLASAAAGHGVLDGGRLEAAKPALASMRPWPAFGNEEFCRKVSGDNVVAVSGNAEAVEEIRKDLRRFEEENDLDAVVLVNLASTERLTDPTLPVFATPEAFEEGIRADDPDVGPAMLYAYAAILEGVPYVNFTPSVGADVPALVALAEARGVPVAGKDGKTGQTMLKTALAPALRARALTVDGWYSTNILGNRDGQALDDPDSLASKVETKGSVLDQILGYEVPNHVVRIDYYPPRGDNKEAWDNIDLVGFMGARMQLKVNFLCGDSILAAPLAIELARLSDLAKRRGHGGVQEHLGMFFKAPMTRDRGTAPEHALLKQEEALISWLSGESSNGASKNGGATTTSATSTRGTSAGR</sequence>
<dbReference type="Pfam" id="PF07994">
    <property type="entry name" value="NAD_binding_5"/>
    <property type="match status" value="1"/>
</dbReference>
<dbReference type="SUPFAM" id="SSF51735">
    <property type="entry name" value="NAD(P)-binding Rossmann-fold domains"/>
    <property type="match status" value="1"/>
</dbReference>
<evidence type="ECO:0000256" key="2">
    <source>
        <dbReference type="SAM" id="MobiDB-lite"/>
    </source>
</evidence>
<dbReference type="Gene3D" id="3.30.360.10">
    <property type="entry name" value="Dihydrodipicolinate Reductase, domain 2"/>
    <property type="match status" value="1"/>
</dbReference>
<keyword evidence="4" id="KW-0413">Isomerase</keyword>